<accession>A0A212Q2W8</accession>
<keyword evidence="5" id="KW-1185">Reference proteome</keyword>
<dbReference type="EMBL" id="FYDG01000001">
    <property type="protein sequence ID" value="SNB53703.1"/>
    <property type="molecule type" value="Genomic_DNA"/>
</dbReference>
<dbReference type="OrthoDB" id="5242066at2"/>
<organism evidence="4 5">
    <name type="scientific">Rhodoblastus acidophilus</name>
    <name type="common">Rhodopseudomonas acidophila</name>
    <dbReference type="NCBI Taxonomy" id="1074"/>
    <lineage>
        <taxon>Bacteria</taxon>
        <taxon>Pseudomonadati</taxon>
        <taxon>Pseudomonadota</taxon>
        <taxon>Alphaproteobacteria</taxon>
        <taxon>Hyphomicrobiales</taxon>
        <taxon>Rhodoblastaceae</taxon>
        <taxon>Rhodoblastus</taxon>
    </lineage>
</organism>
<evidence type="ECO:0000256" key="1">
    <source>
        <dbReference type="SAM" id="MobiDB-lite"/>
    </source>
</evidence>
<evidence type="ECO:0000313" key="5">
    <source>
        <dbReference type="Proteomes" id="UP000198418"/>
    </source>
</evidence>
<evidence type="ECO:0000259" key="2">
    <source>
        <dbReference type="Pfam" id="PF02625"/>
    </source>
</evidence>
<sequence length="260" mass="26618">MSVAKDILDLVSAAPADGEAVAVATVVRAGACGKAKAGARTVIAADGALSGAWPTGDAGAVARAAREALGDGRPRLISLRSARGMQVLVEPMLPRPIVAVAGASPVAIAVCELARRMGFFVVAGAPGADAAAFPEADLVVDDLAPLAEARGDYLVVATQGKGDRAALEAMLRRPARYLALVGPPRRAAALKSALARKGFAPEALDRIRAPAGLDIDAVTPEEIALSIVAEMVALRRRGQRGSGTVPERRSLPDDRQESPT</sequence>
<feature type="domain" description="XdhC- CoxI" evidence="2">
    <location>
        <begin position="16"/>
        <end position="78"/>
    </location>
</feature>
<evidence type="ECO:0000313" key="4">
    <source>
        <dbReference type="EMBL" id="SNB53703.1"/>
    </source>
</evidence>
<dbReference type="InterPro" id="IPR003777">
    <property type="entry name" value="XdhC_CoxI"/>
</dbReference>
<dbReference type="PANTHER" id="PTHR30388">
    <property type="entry name" value="ALDEHYDE OXIDOREDUCTASE MOLYBDENUM COFACTOR ASSEMBLY PROTEIN"/>
    <property type="match status" value="1"/>
</dbReference>
<dbReference type="InterPro" id="IPR027051">
    <property type="entry name" value="XdhC_Rossmann_dom"/>
</dbReference>
<reference evidence="5" key="1">
    <citation type="submission" date="2017-06" db="EMBL/GenBank/DDBJ databases">
        <authorList>
            <person name="Varghese N."/>
            <person name="Submissions S."/>
        </authorList>
    </citation>
    <scope>NUCLEOTIDE SEQUENCE [LARGE SCALE GENOMIC DNA]</scope>
    <source>
        <strain evidence="5">DSM 137</strain>
    </source>
</reference>
<name>A0A212Q2W8_RHOAC</name>
<dbReference type="RefSeq" id="WP_088518849.1">
    <property type="nucleotide sequence ID" value="NZ_FYDG01000001.1"/>
</dbReference>
<evidence type="ECO:0000259" key="3">
    <source>
        <dbReference type="Pfam" id="PF13478"/>
    </source>
</evidence>
<feature type="domain" description="XdhC Rossmann" evidence="3">
    <location>
        <begin position="99"/>
        <end position="231"/>
    </location>
</feature>
<feature type="compositionally biased region" description="Basic and acidic residues" evidence="1">
    <location>
        <begin position="246"/>
        <end position="260"/>
    </location>
</feature>
<proteinExistence type="predicted"/>
<dbReference type="Pfam" id="PF02625">
    <property type="entry name" value="XdhC_CoxI"/>
    <property type="match status" value="1"/>
</dbReference>
<feature type="region of interest" description="Disordered" evidence="1">
    <location>
        <begin position="238"/>
        <end position="260"/>
    </location>
</feature>
<dbReference type="Pfam" id="PF13478">
    <property type="entry name" value="XdhC_C"/>
    <property type="match status" value="1"/>
</dbReference>
<dbReference type="Gene3D" id="3.40.50.720">
    <property type="entry name" value="NAD(P)-binding Rossmann-like Domain"/>
    <property type="match status" value="1"/>
</dbReference>
<gene>
    <name evidence="4" type="ORF">SAMN06265338_101369</name>
</gene>
<dbReference type="Proteomes" id="UP000198418">
    <property type="component" value="Unassembled WGS sequence"/>
</dbReference>
<dbReference type="InterPro" id="IPR052698">
    <property type="entry name" value="MoCofactor_Util/Proc"/>
</dbReference>
<dbReference type="PANTHER" id="PTHR30388:SF6">
    <property type="entry name" value="XANTHINE DEHYDROGENASE SUBUNIT A-RELATED"/>
    <property type="match status" value="1"/>
</dbReference>
<protein>
    <submittedName>
        <fullName evidence="4">Xanthine dehydrogenase accessory factor</fullName>
    </submittedName>
</protein>
<dbReference type="AlphaFoldDB" id="A0A212Q2W8"/>